<sequence>MARKSRCESIKIKTYQVPPKDRDQLAINQGYQMMKRLIAEAVIRDISLLNNTRDKKDHEVNSRVEQAPI</sequence>
<reference evidence="2" key="1">
    <citation type="submission" date="2016-10" db="EMBL/GenBank/DDBJ databases">
        <authorList>
            <person name="Varghese N."/>
            <person name="Submissions S."/>
        </authorList>
    </citation>
    <scope>NUCLEOTIDE SEQUENCE [LARGE SCALE GENOMIC DNA]</scope>
    <source>
        <strain evidence="2">DSM 17038</strain>
    </source>
</reference>
<keyword evidence="2" id="KW-1185">Reference proteome</keyword>
<organism evidence="1 2">
    <name type="scientific">Desulfotruncus arcticus DSM 17038</name>
    <dbReference type="NCBI Taxonomy" id="1121424"/>
    <lineage>
        <taxon>Bacteria</taxon>
        <taxon>Bacillati</taxon>
        <taxon>Bacillota</taxon>
        <taxon>Clostridia</taxon>
        <taxon>Eubacteriales</taxon>
        <taxon>Desulfallaceae</taxon>
        <taxon>Desulfotruncus</taxon>
    </lineage>
</organism>
<dbReference type="STRING" id="341036.SAMN05660649_04313"/>
<dbReference type="EMBL" id="FOOX01000020">
    <property type="protein sequence ID" value="SFH22104.1"/>
    <property type="molecule type" value="Genomic_DNA"/>
</dbReference>
<proteinExistence type="predicted"/>
<dbReference type="RefSeq" id="WP_092474246.1">
    <property type="nucleotide sequence ID" value="NZ_FOOX01000020.1"/>
</dbReference>
<protein>
    <submittedName>
        <fullName evidence="1">Uncharacterized protein</fullName>
    </submittedName>
</protein>
<accession>A0A1I2Y8S4</accession>
<name>A0A1I2Y8S4_9FIRM</name>
<evidence type="ECO:0000313" key="1">
    <source>
        <dbReference type="EMBL" id="SFH22104.1"/>
    </source>
</evidence>
<dbReference type="Proteomes" id="UP000199337">
    <property type="component" value="Unassembled WGS sequence"/>
</dbReference>
<dbReference type="AlphaFoldDB" id="A0A1I2Y8S4"/>
<evidence type="ECO:0000313" key="2">
    <source>
        <dbReference type="Proteomes" id="UP000199337"/>
    </source>
</evidence>
<gene>
    <name evidence="1" type="ORF">SAMN05660649_04313</name>
</gene>